<dbReference type="InterPro" id="IPR045853">
    <property type="entry name" value="Pep_chain_release_fac_I_sf"/>
</dbReference>
<name>A0A2M7RC41_9BACT</name>
<dbReference type="NCBIfam" id="TIGR00020">
    <property type="entry name" value="prfB"/>
    <property type="match status" value="1"/>
</dbReference>
<feature type="coiled-coil region" evidence="6">
    <location>
        <begin position="270"/>
        <end position="297"/>
    </location>
</feature>
<dbReference type="AlphaFoldDB" id="A0A2M7RC41"/>
<dbReference type="InterPro" id="IPR004374">
    <property type="entry name" value="PrfB"/>
</dbReference>
<dbReference type="FunFam" id="3.30.160.20:FF:000004">
    <property type="entry name" value="Peptide chain release factor 1"/>
    <property type="match status" value="1"/>
</dbReference>
<accession>A0A2M7RC41</accession>
<evidence type="ECO:0000256" key="3">
    <source>
        <dbReference type="ARBA" id="ARBA00022917"/>
    </source>
</evidence>
<dbReference type="GO" id="GO:0016149">
    <property type="term" value="F:translation release factor activity, codon specific"/>
    <property type="evidence" value="ECO:0007669"/>
    <property type="project" value="UniProtKB-UniRule"/>
</dbReference>
<dbReference type="SMART" id="SM00937">
    <property type="entry name" value="PCRF"/>
    <property type="match status" value="1"/>
</dbReference>
<proteinExistence type="inferred from homology"/>
<keyword evidence="4" id="KW-0963">Cytoplasm</keyword>
<dbReference type="Pfam" id="PF03462">
    <property type="entry name" value="PCRF"/>
    <property type="match status" value="1"/>
</dbReference>
<dbReference type="Gene3D" id="3.30.160.20">
    <property type="match status" value="1"/>
</dbReference>
<evidence type="ECO:0000259" key="7">
    <source>
        <dbReference type="SMART" id="SM00937"/>
    </source>
</evidence>
<evidence type="ECO:0000313" key="9">
    <source>
        <dbReference type="Proteomes" id="UP000228689"/>
    </source>
</evidence>
<comment type="caution">
    <text evidence="8">The sequence shown here is derived from an EMBL/GenBank/DDBJ whole genome shotgun (WGS) entry which is preliminary data.</text>
</comment>
<evidence type="ECO:0000256" key="6">
    <source>
        <dbReference type="SAM" id="Coils"/>
    </source>
</evidence>
<dbReference type="GO" id="GO:0005737">
    <property type="term" value="C:cytoplasm"/>
    <property type="evidence" value="ECO:0007669"/>
    <property type="project" value="UniProtKB-SubCell"/>
</dbReference>
<dbReference type="InterPro" id="IPR000352">
    <property type="entry name" value="Pep_chain_release_fac_I"/>
</dbReference>
<evidence type="ECO:0000313" key="8">
    <source>
        <dbReference type="EMBL" id="PIY94244.1"/>
    </source>
</evidence>
<evidence type="ECO:0000256" key="2">
    <source>
        <dbReference type="ARBA" id="ARBA00022481"/>
    </source>
</evidence>
<protein>
    <recommendedName>
        <fullName evidence="4 5">Peptide chain release factor 2</fullName>
        <shortName evidence="4">RF-2</shortName>
    </recommendedName>
</protein>
<feature type="modified residue" description="N5-methylglutamine" evidence="4">
    <location>
        <position position="248"/>
    </location>
</feature>
<comment type="function">
    <text evidence="4">Peptide chain release factor 2 directs the termination of translation in response to the peptide chain termination codons UGA and UAA.</text>
</comment>
<evidence type="ECO:0000256" key="4">
    <source>
        <dbReference type="HAMAP-Rule" id="MF_00094"/>
    </source>
</evidence>
<comment type="subcellular location">
    <subcellularLocation>
        <location evidence="4">Cytoplasm</location>
    </subcellularLocation>
</comment>
<dbReference type="Gene3D" id="3.30.70.1660">
    <property type="match status" value="1"/>
</dbReference>
<dbReference type="PANTHER" id="PTHR43116:SF3">
    <property type="entry name" value="CLASS I PEPTIDE CHAIN RELEASE FACTOR"/>
    <property type="match status" value="1"/>
</dbReference>
<gene>
    <name evidence="4" type="primary">prfB</name>
    <name evidence="8" type="ORF">COY67_02820</name>
</gene>
<dbReference type="InterPro" id="IPR005139">
    <property type="entry name" value="PCRF"/>
</dbReference>
<reference evidence="9" key="1">
    <citation type="submission" date="2017-09" db="EMBL/GenBank/DDBJ databases">
        <title>Depth-based differentiation of microbial function through sediment-hosted aquifers and enrichment of novel symbionts in the deep terrestrial subsurface.</title>
        <authorList>
            <person name="Probst A.J."/>
            <person name="Ladd B."/>
            <person name="Jarett J.K."/>
            <person name="Geller-Mcgrath D.E."/>
            <person name="Sieber C.M.K."/>
            <person name="Emerson J.B."/>
            <person name="Anantharaman K."/>
            <person name="Thomas B.C."/>
            <person name="Malmstrom R."/>
            <person name="Stieglmeier M."/>
            <person name="Klingl A."/>
            <person name="Woyke T."/>
            <person name="Ryan C.M."/>
            <person name="Banfield J.F."/>
        </authorList>
    </citation>
    <scope>NUCLEOTIDE SEQUENCE [LARGE SCALE GENOMIC DNA]</scope>
</reference>
<evidence type="ECO:0000256" key="1">
    <source>
        <dbReference type="ARBA" id="ARBA00010835"/>
    </source>
</evidence>
<sequence length="365" mass="41308">MKELNANINDLAGKIEKLPALLHLPKQEKKLADLTSKAKADDFWQDSQHAASINKEISDIQDEISNYQVLRDEIEALQGLMLEIAEEDIGLLKEIEVKYREIANAYQSLEFLTLFSGQYDRYDIVMTINSGAGGDEAQDWVAMLLRMYLRFAEQRNWTAEIISASRGSEAGYKNVVLEIKGKYAYGQLRSESGVHRLVRLSPFDADQARHTSFAMVDILPIIEEALAIQVDPKDIRIDTYRASGAGGQKVNKTDSAVRVVHEPTGIVVTCQNERSQAQNKETAMKILKSKLQILQDLQVEDEKRKLKGEITDAAWGNQIRSYVLHPYKLVKDHRTDFQSTDPDKVLDGDLAEFIQAYLLQQQHEA</sequence>
<dbReference type="EMBL" id="PFMC01000070">
    <property type="protein sequence ID" value="PIY94244.1"/>
    <property type="molecule type" value="Genomic_DNA"/>
</dbReference>
<feature type="coiled-coil region" evidence="6">
    <location>
        <begin position="60"/>
        <end position="87"/>
    </location>
</feature>
<keyword evidence="2 4" id="KW-0488">Methylation</keyword>
<feature type="domain" description="Peptide chain release factor" evidence="7">
    <location>
        <begin position="73"/>
        <end position="191"/>
    </location>
</feature>
<dbReference type="Pfam" id="PF00472">
    <property type="entry name" value="RF-1"/>
    <property type="match status" value="1"/>
</dbReference>
<keyword evidence="3 4" id="KW-0648">Protein biosynthesis</keyword>
<dbReference type="HAMAP" id="MF_00094">
    <property type="entry name" value="Rel_fac_2"/>
    <property type="match status" value="1"/>
</dbReference>
<comment type="PTM">
    <text evidence="4">Methylated by PrmC. Methylation increases the termination efficiency of RF2.</text>
</comment>
<keyword evidence="6" id="KW-0175">Coiled coil</keyword>
<dbReference type="PANTHER" id="PTHR43116">
    <property type="entry name" value="PEPTIDE CHAIN RELEASE FACTOR 2"/>
    <property type="match status" value="1"/>
</dbReference>
<organism evidence="8 9">
    <name type="scientific">Candidatus Komeilibacteria bacterium CG_4_10_14_0_8_um_filter_37_78</name>
    <dbReference type="NCBI Taxonomy" id="1974471"/>
    <lineage>
        <taxon>Bacteria</taxon>
        <taxon>Candidatus Komeiliibacteriota</taxon>
    </lineage>
</organism>
<dbReference type="Gene3D" id="1.20.58.410">
    <property type="entry name" value="Release factor"/>
    <property type="match status" value="1"/>
</dbReference>
<dbReference type="SUPFAM" id="SSF75620">
    <property type="entry name" value="Release factor"/>
    <property type="match status" value="1"/>
</dbReference>
<comment type="similarity">
    <text evidence="1 4">Belongs to the prokaryotic/mitochondrial release factor family.</text>
</comment>
<dbReference type="Proteomes" id="UP000228689">
    <property type="component" value="Unassembled WGS sequence"/>
</dbReference>
<evidence type="ECO:0000256" key="5">
    <source>
        <dbReference type="NCBIfam" id="TIGR00020"/>
    </source>
</evidence>